<feature type="transmembrane region" description="Helical" evidence="5">
    <location>
        <begin position="326"/>
        <end position="346"/>
    </location>
</feature>
<evidence type="ECO:0000313" key="7">
    <source>
        <dbReference type="EMBL" id="OXA39395.1"/>
    </source>
</evidence>
<dbReference type="OrthoDB" id="306876at2759"/>
<evidence type="ECO:0000256" key="5">
    <source>
        <dbReference type="SAM" id="Phobius"/>
    </source>
</evidence>
<reference evidence="7 8" key="1">
    <citation type="submission" date="2015-12" db="EMBL/GenBank/DDBJ databases">
        <title>The genome of Folsomia candida.</title>
        <authorList>
            <person name="Faddeeva A."/>
            <person name="Derks M.F."/>
            <person name="Anvar Y."/>
            <person name="Smit S."/>
            <person name="Van Straalen N."/>
            <person name="Roelofs D."/>
        </authorList>
    </citation>
    <scope>NUCLEOTIDE SEQUENCE [LARGE SCALE GENOMIC DNA]</scope>
    <source>
        <strain evidence="7 8">VU population</strain>
        <tissue evidence="7">Whole body</tissue>
    </source>
</reference>
<dbReference type="SUPFAM" id="SSF103481">
    <property type="entry name" value="Multidrug resistance efflux transporter EmrE"/>
    <property type="match status" value="2"/>
</dbReference>
<protein>
    <recommendedName>
        <fullName evidence="6">EamA domain-containing protein</fullName>
    </recommendedName>
</protein>
<keyword evidence="3 5" id="KW-1133">Transmembrane helix</keyword>
<feature type="transmembrane region" description="Helical" evidence="5">
    <location>
        <begin position="110"/>
        <end position="128"/>
    </location>
</feature>
<dbReference type="AlphaFoldDB" id="A0A226D1C2"/>
<feature type="transmembrane region" description="Helical" evidence="5">
    <location>
        <begin position="269"/>
        <end position="287"/>
    </location>
</feature>
<keyword evidence="2 5" id="KW-0812">Transmembrane</keyword>
<evidence type="ECO:0000256" key="1">
    <source>
        <dbReference type="ARBA" id="ARBA00004141"/>
    </source>
</evidence>
<organism evidence="7 8">
    <name type="scientific">Folsomia candida</name>
    <name type="common">Springtail</name>
    <dbReference type="NCBI Taxonomy" id="158441"/>
    <lineage>
        <taxon>Eukaryota</taxon>
        <taxon>Metazoa</taxon>
        <taxon>Ecdysozoa</taxon>
        <taxon>Arthropoda</taxon>
        <taxon>Hexapoda</taxon>
        <taxon>Collembola</taxon>
        <taxon>Entomobryomorpha</taxon>
        <taxon>Isotomoidea</taxon>
        <taxon>Isotomidae</taxon>
        <taxon>Proisotominae</taxon>
        <taxon>Folsomia</taxon>
    </lineage>
</organism>
<keyword evidence="4 5" id="KW-0472">Membrane</keyword>
<dbReference type="InterPro" id="IPR000620">
    <property type="entry name" value="EamA_dom"/>
</dbReference>
<dbReference type="InterPro" id="IPR037185">
    <property type="entry name" value="EmrE-like"/>
</dbReference>
<evidence type="ECO:0000256" key="3">
    <source>
        <dbReference type="ARBA" id="ARBA00022989"/>
    </source>
</evidence>
<evidence type="ECO:0000256" key="4">
    <source>
        <dbReference type="ARBA" id="ARBA00023136"/>
    </source>
</evidence>
<feature type="transmembrane region" description="Helical" evidence="5">
    <location>
        <begin position="299"/>
        <end position="319"/>
    </location>
</feature>
<feature type="transmembrane region" description="Helical" evidence="5">
    <location>
        <begin position="352"/>
        <end position="374"/>
    </location>
</feature>
<dbReference type="Proteomes" id="UP000198287">
    <property type="component" value="Unassembled WGS sequence"/>
</dbReference>
<gene>
    <name evidence="7" type="ORF">Fcan01_25908</name>
</gene>
<evidence type="ECO:0000256" key="2">
    <source>
        <dbReference type="ARBA" id="ARBA00022692"/>
    </source>
</evidence>
<proteinExistence type="predicted"/>
<dbReference type="PANTHER" id="PTHR22911:SF6">
    <property type="entry name" value="SOLUTE CARRIER FAMILY 35 MEMBER G1"/>
    <property type="match status" value="1"/>
</dbReference>
<feature type="transmembrane region" description="Helical" evidence="5">
    <location>
        <begin position="149"/>
        <end position="173"/>
    </location>
</feature>
<dbReference type="PANTHER" id="PTHR22911">
    <property type="entry name" value="ACYL-MALONYL CONDENSING ENZYME-RELATED"/>
    <property type="match status" value="1"/>
</dbReference>
<name>A0A226D1C2_FOLCA</name>
<feature type="transmembrane region" description="Helical" evidence="5">
    <location>
        <begin position="205"/>
        <end position="225"/>
    </location>
</feature>
<dbReference type="Pfam" id="PF00892">
    <property type="entry name" value="EamA"/>
    <property type="match status" value="2"/>
</dbReference>
<feature type="transmembrane region" description="Helical" evidence="5">
    <location>
        <begin position="78"/>
        <end position="98"/>
    </location>
</feature>
<feature type="transmembrane region" description="Helical" evidence="5">
    <location>
        <begin position="179"/>
        <end position="198"/>
    </location>
</feature>
<dbReference type="EMBL" id="LNIX01000039">
    <property type="protein sequence ID" value="OXA39395.1"/>
    <property type="molecule type" value="Genomic_DNA"/>
</dbReference>
<dbReference type="GO" id="GO:0016020">
    <property type="term" value="C:membrane"/>
    <property type="evidence" value="ECO:0007669"/>
    <property type="project" value="UniProtKB-SubCell"/>
</dbReference>
<evidence type="ECO:0000313" key="8">
    <source>
        <dbReference type="Proteomes" id="UP000198287"/>
    </source>
</evidence>
<feature type="domain" description="EamA" evidence="6">
    <location>
        <begin position="238"/>
        <end position="369"/>
    </location>
</feature>
<comment type="subcellular location">
    <subcellularLocation>
        <location evidence="1">Membrane</location>
        <topology evidence="1">Multi-pass membrane protein</topology>
    </subcellularLocation>
</comment>
<feature type="domain" description="EamA" evidence="6">
    <location>
        <begin position="79"/>
        <end position="221"/>
    </location>
</feature>
<feature type="transmembrane region" description="Helical" evidence="5">
    <location>
        <begin position="237"/>
        <end position="257"/>
    </location>
</feature>
<evidence type="ECO:0000259" key="6">
    <source>
        <dbReference type="Pfam" id="PF00892"/>
    </source>
</evidence>
<keyword evidence="8" id="KW-1185">Reference proteome</keyword>
<accession>A0A226D1C2</accession>
<comment type="caution">
    <text evidence="7">The sequence shown here is derived from an EMBL/GenBank/DDBJ whole genome shotgun (WGS) entry which is preliminary data.</text>
</comment>
<sequence>MAPTSTYLVVEQEEDKMKKEIQKSASSPFLTLHMTPHPSSAKMTRSASMCSASLYVIIESRGDEFVAPRTQPVGWRRYLGVFYTLLAVNMLSLTNTIMKKYSHVHPFNVGIWYSPTAAAVALVCILYHKCYARGSLSQGLLPLKDNKKNVALVFLRGIITSIIFYLSVAAFRYISAADLRTVISAVVIAVFLFGWLFLGEKCGVVPIVTAIVAVCGIGIMTRPPILTGKEEFDQNTLIGIGIAVVTMIIIALQLVIIRSMSEVYHGVSNLIAMLWGGTQGVILSWCWGELNLPAKEDIIGMSLAGLCLGSALTFLVLALQNEEAGVVALVRTSEVIFVFFWQWVIVGTYPDIISVAGAILVVSGVVTVTLRTWVDTLPKDNPMKRRLRFILL</sequence>